<evidence type="ECO:0000256" key="4">
    <source>
        <dbReference type="ARBA" id="ARBA00010617"/>
    </source>
</evidence>
<keyword evidence="13" id="KW-0325">Glycoprotein</keyword>
<keyword evidence="6" id="KW-0812">Transmembrane</keyword>
<gene>
    <name evidence="16" type="ORF">GALMADRAFT_145895</name>
</gene>
<evidence type="ECO:0000313" key="17">
    <source>
        <dbReference type="Proteomes" id="UP000027222"/>
    </source>
</evidence>
<keyword evidence="9 15" id="KW-0560">Oxidoreductase</keyword>
<dbReference type="EMBL" id="KL142405">
    <property type="protein sequence ID" value="KDR68864.1"/>
    <property type="molecule type" value="Genomic_DNA"/>
</dbReference>
<protein>
    <recommendedName>
        <fullName evidence="18">Cytochrome P450</fullName>
    </recommendedName>
</protein>
<dbReference type="HOGENOM" id="CLU_930798_0_0_1"/>
<keyword evidence="17" id="KW-1185">Reference proteome</keyword>
<dbReference type="PANTHER" id="PTHR46300">
    <property type="entry name" value="P450, PUTATIVE (EUROFUNG)-RELATED-RELATED"/>
    <property type="match status" value="1"/>
</dbReference>
<dbReference type="GO" id="GO:0016705">
    <property type="term" value="F:oxidoreductase activity, acting on paired donors, with incorporation or reduction of molecular oxygen"/>
    <property type="evidence" value="ECO:0007669"/>
    <property type="project" value="InterPro"/>
</dbReference>
<dbReference type="InterPro" id="IPR036396">
    <property type="entry name" value="Cyt_P450_sf"/>
</dbReference>
<keyword evidence="12" id="KW-0472">Membrane</keyword>
<organism evidence="16 17">
    <name type="scientific">Galerina marginata (strain CBS 339.88)</name>
    <dbReference type="NCBI Taxonomy" id="685588"/>
    <lineage>
        <taxon>Eukaryota</taxon>
        <taxon>Fungi</taxon>
        <taxon>Dikarya</taxon>
        <taxon>Basidiomycota</taxon>
        <taxon>Agaricomycotina</taxon>
        <taxon>Agaricomycetes</taxon>
        <taxon>Agaricomycetidae</taxon>
        <taxon>Agaricales</taxon>
        <taxon>Agaricineae</taxon>
        <taxon>Strophariaceae</taxon>
        <taxon>Galerina</taxon>
    </lineage>
</organism>
<dbReference type="AlphaFoldDB" id="A0A067SMD5"/>
<evidence type="ECO:0000256" key="8">
    <source>
        <dbReference type="ARBA" id="ARBA00022989"/>
    </source>
</evidence>
<dbReference type="Proteomes" id="UP000027222">
    <property type="component" value="Unassembled WGS sequence"/>
</dbReference>
<evidence type="ECO:0000313" key="16">
    <source>
        <dbReference type="EMBL" id="KDR68864.1"/>
    </source>
</evidence>
<dbReference type="PROSITE" id="PS00086">
    <property type="entry name" value="CYTOCHROME_P450"/>
    <property type="match status" value="1"/>
</dbReference>
<dbReference type="OrthoDB" id="3934656at2759"/>
<dbReference type="PRINTS" id="PR00463">
    <property type="entry name" value="EP450I"/>
</dbReference>
<evidence type="ECO:0000256" key="5">
    <source>
        <dbReference type="ARBA" id="ARBA00022617"/>
    </source>
</evidence>
<evidence type="ECO:0000256" key="13">
    <source>
        <dbReference type="ARBA" id="ARBA00023180"/>
    </source>
</evidence>
<dbReference type="InterPro" id="IPR002401">
    <property type="entry name" value="Cyt_P450_E_grp-I"/>
</dbReference>
<dbReference type="Pfam" id="PF00067">
    <property type="entry name" value="p450"/>
    <property type="match status" value="1"/>
</dbReference>
<comment type="subcellular location">
    <subcellularLocation>
        <location evidence="2">Membrane</location>
        <topology evidence="2">Single-pass membrane protein</topology>
    </subcellularLocation>
</comment>
<keyword evidence="10 14" id="KW-0408">Iron</keyword>
<dbReference type="GO" id="GO:0020037">
    <property type="term" value="F:heme binding"/>
    <property type="evidence" value="ECO:0007669"/>
    <property type="project" value="InterPro"/>
</dbReference>
<dbReference type="SUPFAM" id="SSF48264">
    <property type="entry name" value="Cytochrome P450"/>
    <property type="match status" value="1"/>
</dbReference>
<evidence type="ECO:0000256" key="6">
    <source>
        <dbReference type="ARBA" id="ARBA00022692"/>
    </source>
</evidence>
<dbReference type="PANTHER" id="PTHR46300:SF2">
    <property type="entry name" value="CYTOCHROME P450 MONOOXYGENASE ALNH-RELATED"/>
    <property type="match status" value="1"/>
</dbReference>
<keyword evidence="5 14" id="KW-0349">Heme</keyword>
<dbReference type="STRING" id="685588.A0A067SMD5"/>
<evidence type="ECO:0000256" key="10">
    <source>
        <dbReference type="ARBA" id="ARBA00023004"/>
    </source>
</evidence>
<comment type="pathway">
    <text evidence="3">Secondary metabolite biosynthesis.</text>
</comment>
<proteinExistence type="inferred from homology"/>
<evidence type="ECO:0000256" key="14">
    <source>
        <dbReference type="PIRSR" id="PIRSR602401-1"/>
    </source>
</evidence>
<dbReference type="GO" id="GO:0004497">
    <property type="term" value="F:monooxygenase activity"/>
    <property type="evidence" value="ECO:0007669"/>
    <property type="project" value="UniProtKB-KW"/>
</dbReference>
<comment type="similarity">
    <text evidence="4 15">Belongs to the cytochrome P450 family.</text>
</comment>
<evidence type="ECO:0000256" key="9">
    <source>
        <dbReference type="ARBA" id="ARBA00023002"/>
    </source>
</evidence>
<sequence length="299" mass="33327">MLLAINWILQAAGTALLCYTTTLFDEANGEDDEGVRGTAALTYSGGLDTTMSALMTAFTMILTHPIIQARFQAEMDVRSPAPGCRNTRRLAEDDCYNATSSRKTPAMLHDERLYPEPSKFHRDRFLHGEGRTPQLDPSNIAFGFGRRQCPGNNLAETTLWISIVSLFYSFKIKPCVDEKGVEIPIVVEYDEHAIRFVQSSPPFLVSLRPDAVFLTLQASETVGLLMMLFMDMSSLQWRSFPELRPTLEMGKLILGALESLSNSLALPPSLILSLCLRPTHLRSLNYGTKVTKLREGVHL</sequence>
<evidence type="ECO:0000256" key="1">
    <source>
        <dbReference type="ARBA" id="ARBA00001971"/>
    </source>
</evidence>
<dbReference type="InterPro" id="IPR050364">
    <property type="entry name" value="Cytochrome_P450_fung"/>
</dbReference>
<accession>A0A067SMD5</accession>
<dbReference type="InterPro" id="IPR001128">
    <property type="entry name" value="Cyt_P450"/>
</dbReference>
<dbReference type="InterPro" id="IPR017972">
    <property type="entry name" value="Cyt_P450_CS"/>
</dbReference>
<evidence type="ECO:0008006" key="18">
    <source>
        <dbReference type="Google" id="ProtNLM"/>
    </source>
</evidence>
<keyword evidence="7 14" id="KW-0479">Metal-binding</keyword>
<evidence type="ECO:0000256" key="2">
    <source>
        <dbReference type="ARBA" id="ARBA00004167"/>
    </source>
</evidence>
<keyword evidence="8" id="KW-1133">Transmembrane helix</keyword>
<evidence type="ECO:0000256" key="3">
    <source>
        <dbReference type="ARBA" id="ARBA00005179"/>
    </source>
</evidence>
<keyword evidence="11 15" id="KW-0503">Monooxygenase</keyword>
<reference evidence="17" key="1">
    <citation type="journal article" date="2014" name="Proc. Natl. Acad. Sci. U.S.A.">
        <title>Extensive sampling of basidiomycete genomes demonstrates inadequacy of the white-rot/brown-rot paradigm for wood decay fungi.</title>
        <authorList>
            <person name="Riley R."/>
            <person name="Salamov A.A."/>
            <person name="Brown D.W."/>
            <person name="Nagy L.G."/>
            <person name="Floudas D."/>
            <person name="Held B.W."/>
            <person name="Levasseur A."/>
            <person name="Lombard V."/>
            <person name="Morin E."/>
            <person name="Otillar R."/>
            <person name="Lindquist E.A."/>
            <person name="Sun H."/>
            <person name="LaButti K.M."/>
            <person name="Schmutz J."/>
            <person name="Jabbour D."/>
            <person name="Luo H."/>
            <person name="Baker S.E."/>
            <person name="Pisabarro A.G."/>
            <person name="Walton J.D."/>
            <person name="Blanchette R.A."/>
            <person name="Henrissat B."/>
            <person name="Martin F."/>
            <person name="Cullen D."/>
            <person name="Hibbett D.S."/>
            <person name="Grigoriev I.V."/>
        </authorList>
    </citation>
    <scope>NUCLEOTIDE SEQUENCE [LARGE SCALE GENOMIC DNA]</scope>
    <source>
        <strain evidence="17">CBS 339.88</strain>
    </source>
</reference>
<dbReference type="GO" id="GO:0016020">
    <property type="term" value="C:membrane"/>
    <property type="evidence" value="ECO:0007669"/>
    <property type="project" value="UniProtKB-SubCell"/>
</dbReference>
<evidence type="ECO:0000256" key="11">
    <source>
        <dbReference type="ARBA" id="ARBA00023033"/>
    </source>
</evidence>
<evidence type="ECO:0000256" key="12">
    <source>
        <dbReference type="ARBA" id="ARBA00023136"/>
    </source>
</evidence>
<evidence type="ECO:0000256" key="15">
    <source>
        <dbReference type="RuleBase" id="RU000461"/>
    </source>
</evidence>
<evidence type="ECO:0000256" key="7">
    <source>
        <dbReference type="ARBA" id="ARBA00022723"/>
    </source>
</evidence>
<comment type="cofactor">
    <cofactor evidence="1 14">
        <name>heme</name>
        <dbReference type="ChEBI" id="CHEBI:30413"/>
    </cofactor>
</comment>
<dbReference type="GO" id="GO:0005506">
    <property type="term" value="F:iron ion binding"/>
    <property type="evidence" value="ECO:0007669"/>
    <property type="project" value="InterPro"/>
</dbReference>
<feature type="binding site" description="axial binding residue" evidence="14">
    <location>
        <position position="149"/>
    </location>
    <ligand>
        <name>heme</name>
        <dbReference type="ChEBI" id="CHEBI:30413"/>
    </ligand>
    <ligandPart>
        <name>Fe</name>
        <dbReference type="ChEBI" id="CHEBI:18248"/>
    </ligandPart>
</feature>
<name>A0A067SMD5_GALM3</name>
<dbReference type="Gene3D" id="1.10.630.10">
    <property type="entry name" value="Cytochrome P450"/>
    <property type="match status" value="2"/>
</dbReference>